<gene>
    <name evidence="2" type="ORF">FHX53_001230</name>
</gene>
<reference evidence="2 3" key="1">
    <citation type="submission" date="2020-07" db="EMBL/GenBank/DDBJ databases">
        <title>Sequencing the genomes of 1000 actinobacteria strains.</title>
        <authorList>
            <person name="Klenk H.-P."/>
        </authorList>
    </citation>
    <scope>NUCLEOTIDE SEQUENCE [LARGE SCALE GENOMIC DNA]</scope>
    <source>
        <strain evidence="2 3">DSM 19663</strain>
    </source>
</reference>
<dbReference type="RefSeq" id="WP_182490453.1">
    <property type="nucleotide sequence ID" value="NZ_BAAAOV010000015.1"/>
</dbReference>
<accession>A0A839EEA5</accession>
<protein>
    <submittedName>
        <fullName evidence="2">Nucleoid-associated protein YgaU</fullName>
    </submittedName>
</protein>
<name>A0A839EEA5_9MICO</name>
<dbReference type="AlphaFoldDB" id="A0A839EEA5"/>
<dbReference type="Pfam" id="PF01476">
    <property type="entry name" value="LysM"/>
    <property type="match status" value="1"/>
</dbReference>
<feature type="domain" description="LysM" evidence="1">
    <location>
        <begin position="63"/>
        <end position="111"/>
    </location>
</feature>
<keyword evidence="3" id="KW-1185">Reference proteome</keyword>
<dbReference type="Proteomes" id="UP000585905">
    <property type="component" value="Unassembled WGS sequence"/>
</dbReference>
<proteinExistence type="predicted"/>
<comment type="caution">
    <text evidence="2">The sequence shown here is derived from an EMBL/GenBank/DDBJ whole genome shotgun (WGS) entry which is preliminary data.</text>
</comment>
<organism evidence="2 3">
    <name type="scientific">Microcella alkalica</name>
    <dbReference type="NCBI Taxonomy" id="355930"/>
    <lineage>
        <taxon>Bacteria</taxon>
        <taxon>Bacillati</taxon>
        <taxon>Actinomycetota</taxon>
        <taxon>Actinomycetes</taxon>
        <taxon>Micrococcales</taxon>
        <taxon>Microbacteriaceae</taxon>
        <taxon>Microcella</taxon>
    </lineage>
</organism>
<evidence type="ECO:0000313" key="2">
    <source>
        <dbReference type="EMBL" id="MBA8847645.1"/>
    </source>
</evidence>
<evidence type="ECO:0000259" key="1">
    <source>
        <dbReference type="Pfam" id="PF01476"/>
    </source>
</evidence>
<sequence>MTATAPAEIAAPRTRLRITRRGRMVLTGLAAAPLVVGIFATALGGAAATATSSSAANAVPASITVEAGQSLWQIAAVVAPDANPADVVADIIAVNDLPGGAVEPGQLLVLPAAYAD</sequence>
<evidence type="ECO:0000313" key="3">
    <source>
        <dbReference type="Proteomes" id="UP000585905"/>
    </source>
</evidence>
<dbReference type="Gene3D" id="3.10.350.10">
    <property type="entry name" value="LysM domain"/>
    <property type="match status" value="1"/>
</dbReference>
<dbReference type="EMBL" id="JACGWX010000002">
    <property type="protein sequence ID" value="MBA8847645.1"/>
    <property type="molecule type" value="Genomic_DNA"/>
</dbReference>
<dbReference type="InterPro" id="IPR018392">
    <property type="entry name" value="LysM"/>
</dbReference>
<dbReference type="InterPro" id="IPR036779">
    <property type="entry name" value="LysM_dom_sf"/>
</dbReference>